<dbReference type="OrthoDB" id="2597293at2"/>
<feature type="transmembrane region" description="Helical" evidence="1">
    <location>
        <begin position="113"/>
        <end position="137"/>
    </location>
</feature>
<gene>
    <name evidence="2" type="ORF">DNH61_12845</name>
</gene>
<feature type="transmembrane region" description="Helical" evidence="1">
    <location>
        <begin position="168"/>
        <end position="192"/>
    </location>
</feature>
<feature type="transmembrane region" description="Helical" evidence="1">
    <location>
        <begin position="71"/>
        <end position="92"/>
    </location>
</feature>
<dbReference type="Proteomes" id="UP000249522">
    <property type="component" value="Unassembled WGS sequence"/>
</dbReference>
<keyword evidence="1" id="KW-0472">Membrane</keyword>
<accession>A0A2W1L5M0</accession>
<name>A0A2W1L5M0_9BACL</name>
<feature type="transmembrane region" description="Helical" evidence="1">
    <location>
        <begin position="199"/>
        <end position="219"/>
    </location>
</feature>
<organism evidence="2 3">
    <name type="scientific">Paenibacillus sambharensis</name>
    <dbReference type="NCBI Taxonomy" id="1803190"/>
    <lineage>
        <taxon>Bacteria</taxon>
        <taxon>Bacillati</taxon>
        <taxon>Bacillota</taxon>
        <taxon>Bacilli</taxon>
        <taxon>Bacillales</taxon>
        <taxon>Paenibacillaceae</taxon>
        <taxon>Paenibacillus</taxon>
    </lineage>
</organism>
<evidence type="ECO:0000313" key="3">
    <source>
        <dbReference type="Proteomes" id="UP000249522"/>
    </source>
</evidence>
<comment type="caution">
    <text evidence="2">The sequence shown here is derived from an EMBL/GenBank/DDBJ whole genome shotgun (WGS) entry which is preliminary data.</text>
</comment>
<reference evidence="2 3" key="1">
    <citation type="submission" date="2018-06" db="EMBL/GenBank/DDBJ databases">
        <title>Paenibacillus imtechensis sp. nov.</title>
        <authorList>
            <person name="Pinnaka A.K."/>
            <person name="Singh H."/>
            <person name="Kaur M."/>
        </authorList>
    </citation>
    <scope>NUCLEOTIDE SEQUENCE [LARGE SCALE GENOMIC DNA]</scope>
    <source>
        <strain evidence="2 3">SMB1</strain>
    </source>
</reference>
<proteinExistence type="predicted"/>
<feature type="transmembrane region" description="Helical" evidence="1">
    <location>
        <begin position="239"/>
        <end position="261"/>
    </location>
</feature>
<dbReference type="AlphaFoldDB" id="A0A2W1L5M0"/>
<keyword evidence="1" id="KW-0812">Transmembrane</keyword>
<evidence type="ECO:0000313" key="2">
    <source>
        <dbReference type="EMBL" id="PZD95418.1"/>
    </source>
</evidence>
<keyword evidence="1" id="KW-1133">Transmembrane helix</keyword>
<dbReference type="EMBL" id="QKRB01000044">
    <property type="protein sequence ID" value="PZD95418.1"/>
    <property type="molecule type" value="Genomic_DNA"/>
</dbReference>
<sequence>MLLSELRRALMNIRMLSVILVSLCLLYLSAYNTLLSTSVFIDSDATDLSDQGLEKIHEFGKNKYHIWTQSYIYMQTIFIFAAVLPFTASYIQEKNSKYHYLQIIRVGERKYRVIKFLVNCLAGGIALLLPELVYYIFLTLLARNKVLEPFTFHPEGLYSNLFTETPDLYILFIFGVHFLIGFAFAGFAYGISSFFTKTILAYVIPFGCYLTYDIIISNNETMNRYALTNLYNFMSSTNYSLGDFSLAIIGLLVLGISLYYINYRMVNKYG</sequence>
<evidence type="ECO:0000256" key="1">
    <source>
        <dbReference type="SAM" id="Phobius"/>
    </source>
</evidence>
<keyword evidence="3" id="KW-1185">Reference proteome</keyword>
<protein>
    <submittedName>
        <fullName evidence="2">Uncharacterized protein</fullName>
    </submittedName>
</protein>